<comment type="subcellular location">
    <subcellularLocation>
        <location evidence="1">Membrane</location>
        <topology evidence="1">Multi-pass membrane protein</topology>
    </subcellularLocation>
</comment>
<evidence type="ECO:0000259" key="6">
    <source>
        <dbReference type="Pfam" id="PF02931"/>
    </source>
</evidence>
<dbReference type="Gene3D" id="1.20.58.390">
    <property type="entry name" value="Neurotransmitter-gated ion-channel transmembrane domain"/>
    <property type="match status" value="1"/>
</dbReference>
<feature type="domain" description="Neurotransmitter-gated ion-channel transmembrane" evidence="7">
    <location>
        <begin position="153"/>
        <end position="258"/>
    </location>
</feature>
<name>A0AA88YFX9_PINIB</name>
<dbReference type="InterPro" id="IPR038050">
    <property type="entry name" value="Neuro_actylchol_rec"/>
</dbReference>
<keyword evidence="5" id="KW-0813">Transport</keyword>
<dbReference type="AlphaFoldDB" id="A0AA88YFX9"/>
<comment type="caution">
    <text evidence="8">The sequence shown here is derived from an EMBL/GenBank/DDBJ whole genome shotgun (WGS) entry which is preliminary data.</text>
</comment>
<dbReference type="PANTHER" id="PTHR18945">
    <property type="entry name" value="NEUROTRANSMITTER GATED ION CHANNEL"/>
    <property type="match status" value="1"/>
</dbReference>
<proteinExistence type="inferred from homology"/>
<evidence type="ECO:0000256" key="1">
    <source>
        <dbReference type="ARBA" id="ARBA00004141"/>
    </source>
</evidence>
<dbReference type="Pfam" id="PF02932">
    <property type="entry name" value="Neur_chan_memb"/>
    <property type="match status" value="1"/>
</dbReference>
<evidence type="ECO:0000313" key="9">
    <source>
        <dbReference type="Proteomes" id="UP001186944"/>
    </source>
</evidence>
<feature type="transmembrane region" description="Helical" evidence="5">
    <location>
        <begin position="208"/>
        <end position="228"/>
    </location>
</feature>
<feature type="transmembrane region" description="Helical" evidence="5">
    <location>
        <begin position="177"/>
        <end position="196"/>
    </location>
</feature>
<dbReference type="InterPro" id="IPR036734">
    <property type="entry name" value="Neur_chan_lig-bd_sf"/>
</dbReference>
<evidence type="ECO:0000256" key="3">
    <source>
        <dbReference type="ARBA" id="ARBA00022989"/>
    </source>
</evidence>
<reference evidence="8" key="1">
    <citation type="submission" date="2019-08" db="EMBL/GenBank/DDBJ databases">
        <title>The improved chromosome-level genome for the pearl oyster Pinctada fucata martensii using PacBio sequencing and Hi-C.</title>
        <authorList>
            <person name="Zheng Z."/>
        </authorList>
    </citation>
    <scope>NUCLEOTIDE SEQUENCE</scope>
    <source>
        <strain evidence="8">ZZ-2019</strain>
        <tissue evidence="8">Adductor muscle</tissue>
    </source>
</reference>
<gene>
    <name evidence="8" type="ORF">FSP39_007415</name>
</gene>
<dbReference type="Proteomes" id="UP001186944">
    <property type="component" value="Unassembled WGS sequence"/>
</dbReference>
<keyword evidence="4 5" id="KW-0472">Membrane</keyword>
<keyword evidence="9" id="KW-1185">Reference proteome</keyword>
<feature type="domain" description="Neurotransmitter-gated ion-channel ligand-binding" evidence="6">
    <location>
        <begin position="9"/>
        <end position="145"/>
    </location>
</feature>
<accession>A0AA88YFX9</accession>
<feature type="transmembrane region" description="Helical" evidence="5">
    <location>
        <begin position="301"/>
        <end position="325"/>
    </location>
</feature>
<dbReference type="PRINTS" id="PR00252">
    <property type="entry name" value="NRIONCHANNEL"/>
</dbReference>
<dbReference type="Gene3D" id="2.70.170.10">
    <property type="entry name" value="Neurotransmitter-gated ion-channel ligand-binding domain"/>
    <property type="match status" value="1"/>
</dbReference>
<dbReference type="Pfam" id="PF02931">
    <property type="entry name" value="Neur_chan_LBD"/>
    <property type="match status" value="1"/>
</dbReference>
<keyword evidence="5" id="KW-0407">Ion channel</keyword>
<dbReference type="InterPro" id="IPR036719">
    <property type="entry name" value="Neuro-gated_channel_TM_sf"/>
</dbReference>
<keyword evidence="3 5" id="KW-1133">Transmembrane helix</keyword>
<dbReference type="GO" id="GO:0016020">
    <property type="term" value="C:membrane"/>
    <property type="evidence" value="ECO:0007669"/>
    <property type="project" value="UniProtKB-SubCell"/>
</dbReference>
<evidence type="ECO:0000256" key="4">
    <source>
        <dbReference type="ARBA" id="ARBA00023136"/>
    </source>
</evidence>
<dbReference type="SUPFAM" id="SSF90112">
    <property type="entry name" value="Neurotransmitter-gated ion-channel transmembrane pore"/>
    <property type="match status" value="1"/>
</dbReference>
<dbReference type="CDD" id="cd18989">
    <property type="entry name" value="LGIC_ECD_cation"/>
    <property type="match status" value="1"/>
</dbReference>
<dbReference type="PROSITE" id="PS00236">
    <property type="entry name" value="NEUROTR_ION_CHANNEL"/>
    <property type="match status" value="1"/>
</dbReference>
<organism evidence="8 9">
    <name type="scientific">Pinctada imbricata</name>
    <name type="common">Atlantic pearl-oyster</name>
    <name type="synonym">Pinctada martensii</name>
    <dbReference type="NCBI Taxonomy" id="66713"/>
    <lineage>
        <taxon>Eukaryota</taxon>
        <taxon>Metazoa</taxon>
        <taxon>Spiralia</taxon>
        <taxon>Lophotrochozoa</taxon>
        <taxon>Mollusca</taxon>
        <taxon>Bivalvia</taxon>
        <taxon>Autobranchia</taxon>
        <taxon>Pteriomorphia</taxon>
        <taxon>Pterioida</taxon>
        <taxon>Pterioidea</taxon>
        <taxon>Pteriidae</taxon>
        <taxon>Pinctada</taxon>
    </lineage>
</organism>
<dbReference type="InterPro" id="IPR006029">
    <property type="entry name" value="Neurotrans-gated_channel_TM"/>
</dbReference>
<keyword evidence="2 5" id="KW-0812">Transmembrane</keyword>
<dbReference type="InterPro" id="IPR006201">
    <property type="entry name" value="Neur_channel"/>
</dbReference>
<evidence type="ECO:0000256" key="2">
    <source>
        <dbReference type="ARBA" id="ARBA00022692"/>
    </source>
</evidence>
<protein>
    <submittedName>
        <fullName evidence="8">Uncharacterized protein</fullName>
    </submittedName>
</protein>
<evidence type="ECO:0000256" key="5">
    <source>
        <dbReference type="RuleBase" id="RU000687"/>
    </source>
</evidence>
<keyword evidence="5" id="KW-0406">Ion transport</keyword>
<dbReference type="GO" id="GO:0004888">
    <property type="term" value="F:transmembrane signaling receptor activity"/>
    <property type="evidence" value="ECO:0007669"/>
    <property type="project" value="InterPro"/>
</dbReference>
<dbReference type="InterPro" id="IPR006202">
    <property type="entry name" value="Neur_chan_lig-bd"/>
</dbReference>
<feature type="transmembrane region" description="Helical" evidence="5">
    <location>
        <begin position="147"/>
        <end position="171"/>
    </location>
</feature>
<dbReference type="EMBL" id="VSWD01000004">
    <property type="protein sequence ID" value="KAK3104666.1"/>
    <property type="molecule type" value="Genomic_DNA"/>
</dbReference>
<comment type="similarity">
    <text evidence="5">Belongs to the ligand-gated ion channel (TC 1.A.9) family.</text>
</comment>
<evidence type="ECO:0000259" key="7">
    <source>
        <dbReference type="Pfam" id="PF02932"/>
    </source>
</evidence>
<sequence length="333" mass="38363">MDRFRTSMDSVDYNGIYYIYIPQDDVWKPDLVLQNSNSKIKELGGDFYTIAVAYTGEVSWYPYEVFTTKCSIDMTYFPYDTQTCDIEFTVWSYKSDDVNISYNARLIFDDYEEHSIWSIESSNSDVWYRPSDCGVTFRLILKRKPEFYILNILFPIALISFITNVAFIIPSGSGEKIGFSVTIFLTFAVFLTIVSAQLPTNSENTAIVSVYIVVEILYSVLALIISSVSVRLQNRDKGNINKFYRLLIKVSKYLLFQRGCRRKPSEVQIATSENCEKKDIQKESDKKTMDDDHSWPEVCHAIDVICFWMFNLANILTIAVVFGVLQRGRNANS</sequence>
<dbReference type="CDD" id="cd19051">
    <property type="entry name" value="LGIC_TM_cation"/>
    <property type="match status" value="1"/>
</dbReference>
<dbReference type="InterPro" id="IPR018000">
    <property type="entry name" value="Neurotransmitter_ion_chnl_CS"/>
</dbReference>
<dbReference type="GO" id="GO:0005230">
    <property type="term" value="F:extracellular ligand-gated monoatomic ion channel activity"/>
    <property type="evidence" value="ECO:0007669"/>
    <property type="project" value="InterPro"/>
</dbReference>
<dbReference type="SUPFAM" id="SSF63712">
    <property type="entry name" value="Nicotinic receptor ligand binding domain-like"/>
    <property type="match status" value="1"/>
</dbReference>
<evidence type="ECO:0000313" key="8">
    <source>
        <dbReference type="EMBL" id="KAK3104666.1"/>
    </source>
</evidence>